<evidence type="ECO:0000256" key="4">
    <source>
        <dbReference type="ARBA" id="ARBA00023242"/>
    </source>
</evidence>
<comment type="subcellular location">
    <subcellularLocation>
        <location evidence="1">Nucleus</location>
    </subcellularLocation>
</comment>
<reference evidence="8" key="1">
    <citation type="journal article" date="2023" name="Mol. Phylogenet. Evol.">
        <title>Genome-scale phylogeny and comparative genomics of the fungal order Sordariales.</title>
        <authorList>
            <person name="Hensen N."/>
            <person name="Bonometti L."/>
            <person name="Westerberg I."/>
            <person name="Brannstrom I.O."/>
            <person name="Guillou S."/>
            <person name="Cros-Aarteil S."/>
            <person name="Calhoun S."/>
            <person name="Haridas S."/>
            <person name="Kuo A."/>
            <person name="Mondo S."/>
            <person name="Pangilinan J."/>
            <person name="Riley R."/>
            <person name="LaButti K."/>
            <person name="Andreopoulos B."/>
            <person name="Lipzen A."/>
            <person name="Chen C."/>
            <person name="Yan M."/>
            <person name="Daum C."/>
            <person name="Ng V."/>
            <person name="Clum A."/>
            <person name="Steindorff A."/>
            <person name="Ohm R.A."/>
            <person name="Martin F."/>
            <person name="Silar P."/>
            <person name="Natvig D.O."/>
            <person name="Lalanne C."/>
            <person name="Gautier V."/>
            <person name="Ament-Velasquez S.L."/>
            <person name="Kruys A."/>
            <person name="Hutchinson M.I."/>
            <person name="Powell A.J."/>
            <person name="Barry K."/>
            <person name="Miller A.N."/>
            <person name="Grigoriev I.V."/>
            <person name="Debuchy R."/>
            <person name="Gladieux P."/>
            <person name="Hiltunen Thoren M."/>
            <person name="Johannesson H."/>
        </authorList>
    </citation>
    <scope>NUCLEOTIDE SEQUENCE</scope>
    <source>
        <strain evidence="8">CBS 990.96</strain>
    </source>
</reference>
<evidence type="ECO:0000256" key="7">
    <source>
        <dbReference type="SAM" id="MobiDB-lite"/>
    </source>
</evidence>
<evidence type="ECO:0000256" key="1">
    <source>
        <dbReference type="ARBA" id="ARBA00004123"/>
    </source>
</evidence>
<dbReference type="PANTHER" id="PTHR28605:SF1">
    <property type="entry name" value="CHROMOSOME TRANSMISSION FIDELITY FACTOR 8"/>
    <property type="match status" value="1"/>
</dbReference>
<proteinExistence type="inferred from homology"/>
<dbReference type="AlphaFoldDB" id="A0AAN7BR13"/>
<keyword evidence="3" id="KW-0238">DNA-binding</keyword>
<dbReference type="GO" id="GO:0003677">
    <property type="term" value="F:DNA binding"/>
    <property type="evidence" value="ECO:0007669"/>
    <property type="project" value="UniProtKB-KW"/>
</dbReference>
<dbReference type="Pfam" id="PF09696">
    <property type="entry name" value="Ctf8"/>
    <property type="match status" value="1"/>
</dbReference>
<keyword evidence="5" id="KW-0131">Cell cycle</keyword>
<evidence type="ECO:0000256" key="6">
    <source>
        <dbReference type="ARBA" id="ARBA00038447"/>
    </source>
</evidence>
<dbReference type="GO" id="GO:0007064">
    <property type="term" value="P:mitotic sister chromatid cohesion"/>
    <property type="evidence" value="ECO:0007669"/>
    <property type="project" value="InterPro"/>
</dbReference>
<protein>
    <submittedName>
        <fullName evidence="8">Ctf8-domain-containing protein</fullName>
    </submittedName>
</protein>
<dbReference type="GO" id="GO:0031390">
    <property type="term" value="C:Ctf18 RFC-like complex"/>
    <property type="evidence" value="ECO:0007669"/>
    <property type="project" value="InterPro"/>
</dbReference>
<dbReference type="EMBL" id="MU865324">
    <property type="protein sequence ID" value="KAK4227994.1"/>
    <property type="molecule type" value="Genomic_DNA"/>
</dbReference>
<evidence type="ECO:0000256" key="5">
    <source>
        <dbReference type="ARBA" id="ARBA00023306"/>
    </source>
</evidence>
<dbReference type="InterPro" id="IPR018607">
    <property type="entry name" value="Ctf8"/>
</dbReference>
<reference evidence="8" key="2">
    <citation type="submission" date="2023-05" db="EMBL/GenBank/DDBJ databases">
        <authorList>
            <consortium name="Lawrence Berkeley National Laboratory"/>
            <person name="Steindorff A."/>
            <person name="Hensen N."/>
            <person name="Bonometti L."/>
            <person name="Westerberg I."/>
            <person name="Brannstrom I.O."/>
            <person name="Guillou S."/>
            <person name="Cros-Aarteil S."/>
            <person name="Calhoun S."/>
            <person name="Haridas S."/>
            <person name="Kuo A."/>
            <person name="Mondo S."/>
            <person name="Pangilinan J."/>
            <person name="Riley R."/>
            <person name="Labutti K."/>
            <person name="Andreopoulos B."/>
            <person name="Lipzen A."/>
            <person name="Chen C."/>
            <person name="Yanf M."/>
            <person name="Daum C."/>
            <person name="Ng V."/>
            <person name="Clum A."/>
            <person name="Ohm R."/>
            <person name="Martin F."/>
            <person name="Silar P."/>
            <person name="Natvig D."/>
            <person name="Lalanne C."/>
            <person name="Gautier V."/>
            <person name="Ament-Velasquez S.L."/>
            <person name="Kruys A."/>
            <person name="Hutchinson M.I."/>
            <person name="Powell A.J."/>
            <person name="Barry K."/>
            <person name="Miller A.N."/>
            <person name="Grigoriev I.V."/>
            <person name="Debuchy R."/>
            <person name="Gladieux P."/>
            <person name="Thoren M.H."/>
            <person name="Johannesson H."/>
        </authorList>
    </citation>
    <scope>NUCLEOTIDE SEQUENCE</scope>
    <source>
        <strain evidence="8">CBS 990.96</strain>
    </source>
</reference>
<keyword evidence="4" id="KW-0539">Nucleus</keyword>
<sequence length="163" mass="18180">MSSETPPSSVTLHPPSSSRKFLSSNINPFPQLLQTPSGLALLELQGTINLPDQVEGGGEEIKIGRLEFPDYDEGEQDQGEGKWMKRVWMWVGRYQRLQGEVKKLPQAIAVVRRRGGGGDAQEEEDDAIVEDLEIVEIVKYKIVFSQRPEPVTGEEQTTGMDLD</sequence>
<evidence type="ECO:0000256" key="2">
    <source>
        <dbReference type="ARBA" id="ARBA00022705"/>
    </source>
</evidence>
<gene>
    <name evidence="8" type="ORF">QBC38DRAFT_362965</name>
</gene>
<comment type="similarity">
    <text evidence="6">Belongs to the CTF8 family.</text>
</comment>
<name>A0AAN7BR13_9PEZI</name>
<dbReference type="GO" id="GO:0006260">
    <property type="term" value="P:DNA replication"/>
    <property type="evidence" value="ECO:0007669"/>
    <property type="project" value="UniProtKB-KW"/>
</dbReference>
<accession>A0AAN7BR13</accession>
<comment type="caution">
    <text evidence="8">The sequence shown here is derived from an EMBL/GenBank/DDBJ whole genome shotgun (WGS) entry which is preliminary data.</text>
</comment>
<evidence type="ECO:0000313" key="9">
    <source>
        <dbReference type="Proteomes" id="UP001301958"/>
    </source>
</evidence>
<organism evidence="8 9">
    <name type="scientific">Podospora fimiseda</name>
    <dbReference type="NCBI Taxonomy" id="252190"/>
    <lineage>
        <taxon>Eukaryota</taxon>
        <taxon>Fungi</taxon>
        <taxon>Dikarya</taxon>
        <taxon>Ascomycota</taxon>
        <taxon>Pezizomycotina</taxon>
        <taxon>Sordariomycetes</taxon>
        <taxon>Sordariomycetidae</taxon>
        <taxon>Sordariales</taxon>
        <taxon>Podosporaceae</taxon>
        <taxon>Podospora</taxon>
    </lineage>
</organism>
<keyword evidence="9" id="KW-1185">Reference proteome</keyword>
<dbReference type="Proteomes" id="UP001301958">
    <property type="component" value="Unassembled WGS sequence"/>
</dbReference>
<dbReference type="PANTHER" id="PTHR28605">
    <property type="entry name" value="CTF8, CHROMOSOME TRANSMISSION FIDELITY FACTOR 8 HOMOLOG (S. CEREVISIAE)"/>
    <property type="match status" value="1"/>
</dbReference>
<evidence type="ECO:0000256" key="3">
    <source>
        <dbReference type="ARBA" id="ARBA00023125"/>
    </source>
</evidence>
<feature type="region of interest" description="Disordered" evidence="7">
    <location>
        <begin position="1"/>
        <end position="27"/>
    </location>
</feature>
<evidence type="ECO:0000313" key="8">
    <source>
        <dbReference type="EMBL" id="KAK4227994.1"/>
    </source>
</evidence>
<keyword evidence="2" id="KW-0235">DNA replication</keyword>